<evidence type="ECO:0000313" key="4">
    <source>
        <dbReference type="Proteomes" id="UP000054608"/>
    </source>
</evidence>
<keyword evidence="2" id="KW-0812">Transmembrane</keyword>
<reference evidence="3 4" key="1">
    <citation type="submission" date="2015-11" db="EMBL/GenBank/DDBJ databases">
        <title>Genomic analysis of 38 Legionella species identifies large and diverse effector repertoires.</title>
        <authorList>
            <person name="Burstein D."/>
            <person name="Amaro F."/>
            <person name="Zusman T."/>
            <person name="Lifshitz Z."/>
            <person name="Cohen O."/>
            <person name="Gilbert J.A."/>
            <person name="Pupko T."/>
            <person name="Shuman H.A."/>
            <person name="Segal G."/>
        </authorList>
    </citation>
    <scope>NUCLEOTIDE SEQUENCE [LARGE SCALE GENOMIC DNA]</scope>
    <source>
        <strain evidence="3 4">WA-270A-C2</strain>
    </source>
</reference>
<feature type="compositionally biased region" description="Basic and acidic residues" evidence="1">
    <location>
        <begin position="307"/>
        <end position="317"/>
    </location>
</feature>
<protein>
    <submittedName>
        <fullName evidence="3">Uncharacterized protein</fullName>
    </submittedName>
</protein>
<feature type="transmembrane region" description="Helical" evidence="2">
    <location>
        <begin position="193"/>
        <end position="215"/>
    </location>
</feature>
<dbReference type="Proteomes" id="UP000054608">
    <property type="component" value="Unassembled WGS sequence"/>
</dbReference>
<evidence type="ECO:0000256" key="1">
    <source>
        <dbReference type="SAM" id="MobiDB-lite"/>
    </source>
</evidence>
<dbReference type="AlphaFoldDB" id="A0A0W0XQK9"/>
<comment type="caution">
    <text evidence="3">The sequence shown here is derived from an EMBL/GenBank/DDBJ whole genome shotgun (WGS) entry which is preliminary data.</text>
</comment>
<keyword evidence="4" id="KW-1185">Reference proteome</keyword>
<gene>
    <name evidence="3" type="ORF">Lrub_1548</name>
</gene>
<dbReference type="EMBL" id="LNYT01000020">
    <property type="protein sequence ID" value="KTD46626.1"/>
    <property type="molecule type" value="Genomic_DNA"/>
</dbReference>
<feature type="compositionally biased region" description="Polar residues" evidence="1">
    <location>
        <begin position="265"/>
        <end position="306"/>
    </location>
</feature>
<sequence length="323" mass="34971">MAMGYGILNDLLGAKSNLPYFMLGHQRQQHSMIESNKPAAQGIAWGIAAVAPLAFPAAILFFVTALIAGFFVPTALFVLPVMAIVIPLVVIIADVVARRKKKIYMAGADEYQFANHPWDVFREGLNDYQIDGLKEMSNTVEEKAAWLANSDRNVIGFKYVPILAVVSLVAFATLTGVSTLLPAVMFGTIMSTILPVGVGVLLALAITAALIYLAVNHNKQDDNKYKLDFPDSDKPGETKSDAVQPSVNPLAPVFTDKTDGEQVSVKPTPQKTQNLGTDEINPNPSSPTLSELMKSTKSPVYGNTNPSREDDLSEAHYLKNAHN</sequence>
<evidence type="ECO:0000256" key="2">
    <source>
        <dbReference type="SAM" id="Phobius"/>
    </source>
</evidence>
<proteinExistence type="predicted"/>
<feature type="compositionally biased region" description="Basic and acidic residues" evidence="1">
    <location>
        <begin position="223"/>
        <end position="240"/>
    </location>
</feature>
<feature type="transmembrane region" description="Helical" evidence="2">
    <location>
        <begin position="159"/>
        <end position="181"/>
    </location>
</feature>
<accession>A0A0W0XQK9</accession>
<organism evidence="3 4">
    <name type="scientific">Legionella rubrilucens</name>
    <dbReference type="NCBI Taxonomy" id="458"/>
    <lineage>
        <taxon>Bacteria</taxon>
        <taxon>Pseudomonadati</taxon>
        <taxon>Pseudomonadota</taxon>
        <taxon>Gammaproteobacteria</taxon>
        <taxon>Legionellales</taxon>
        <taxon>Legionellaceae</taxon>
        <taxon>Legionella</taxon>
    </lineage>
</organism>
<feature type="region of interest" description="Disordered" evidence="1">
    <location>
        <begin position="223"/>
        <end position="323"/>
    </location>
</feature>
<dbReference type="PATRIC" id="fig|458.5.peg.1617"/>
<name>A0A0W0XQK9_9GAMM</name>
<evidence type="ECO:0000313" key="3">
    <source>
        <dbReference type="EMBL" id="KTD46626.1"/>
    </source>
</evidence>
<feature type="transmembrane region" description="Helical" evidence="2">
    <location>
        <begin position="77"/>
        <end position="97"/>
    </location>
</feature>
<keyword evidence="2" id="KW-0472">Membrane</keyword>
<keyword evidence="2" id="KW-1133">Transmembrane helix</keyword>
<feature type="transmembrane region" description="Helical" evidence="2">
    <location>
        <begin position="42"/>
        <end position="71"/>
    </location>
</feature>